<dbReference type="InterPro" id="IPR000515">
    <property type="entry name" value="MetI-like"/>
</dbReference>
<keyword evidence="3" id="KW-1003">Cell membrane</keyword>
<accession>A0A926DNE0</accession>
<organism evidence="9 10">
    <name type="scientific">Congzhengia minquanensis</name>
    <dbReference type="NCBI Taxonomy" id="2763657"/>
    <lineage>
        <taxon>Bacteria</taxon>
        <taxon>Bacillati</taxon>
        <taxon>Bacillota</taxon>
        <taxon>Clostridia</taxon>
        <taxon>Eubacteriales</taxon>
        <taxon>Oscillospiraceae</taxon>
        <taxon>Congzhengia</taxon>
    </lineage>
</organism>
<evidence type="ECO:0000256" key="3">
    <source>
        <dbReference type="ARBA" id="ARBA00022475"/>
    </source>
</evidence>
<comment type="similarity">
    <text evidence="7">Belongs to the binding-protein-dependent transport system permease family.</text>
</comment>
<keyword evidence="6 7" id="KW-0472">Membrane</keyword>
<feature type="transmembrane region" description="Helical" evidence="7">
    <location>
        <begin position="184"/>
        <end position="206"/>
    </location>
</feature>
<dbReference type="GO" id="GO:0005886">
    <property type="term" value="C:plasma membrane"/>
    <property type="evidence" value="ECO:0007669"/>
    <property type="project" value="UniProtKB-SubCell"/>
</dbReference>
<protein>
    <submittedName>
        <fullName evidence="9">Carbohydrate ABC transporter permease</fullName>
    </submittedName>
</protein>
<dbReference type="CDD" id="cd06261">
    <property type="entry name" value="TM_PBP2"/>
    <property type="match status" value="1"/>
</dbReference>
<name>A0A926DNE0_9FIRM</name>
<feature type="domain" description="ABC transmembrane type-1" evidence="8">
    <location>
        <begin position="76"/>
        <end position="279"/>
    </location>
</feature>
<sequence length="295" mass="33624">MIQRTRGEKIFNVFNYIILTLFAFTTLYPFLYTLSISLSTKAEAESLGLHILPNFQKITIDPYKMVFKNAEIWNAYKYTLFRTIVGTVLSLLVTCFYGYALSRPRLPMKRFFVIFIMFTMLFSGGQIPTYLNIKSLGLINNIWVYVLPLLITAYNVIVSRSFFASLPESLNESAKIDGAGEFRIFFQIIVPLSKPIIMTLALWNAVAHWNEWFSGMMYITDSRKIVVQNYIQRIVNEGNTNLISDVNASAQDQIEVTGKTIQSASIIVSILPILLFYPFVQKYFVKGVTLGAVKG</sequence>
<feature type="transmembrane region" description="Helical" evidence="7">
    <location>
        <begin position="261"/>
        <end position="280"/>
    </location>
</feature>
<keyword evidence="5 7" id="KW-1133">Transmembrane helix</keyword>
<gene>
    <name evidence="9" type="ORF">H8698_09225</name>
</gene>
<feature type="transmembrane region" description="Helical" evidence="7">
    <location>
        <begin position="80"/>
        <end position="99"/>
    </location>
</feature>
<evidence type="ECO:0000256" key="4">
    <source>
        <dbReference type="ARBA" id="ARBA00022692"/>
    </source>
</evidence>
<dbReference type="PROSITE" id="PS50928">
    <property type="entry name" value="ABC_TM1"/>
    <property type="match status" value="1"/>
</dbReference>
<dbReference type="AlphaFoldDB" id="A0A926DNE0"/>
<dbReference type="SUPFAM" id="SSF161098">
    <property type="entry name" value="MetI-like"/>
    <property type="match status" value="1"/>
</dbReference>
<keyword evidence="2 7" id="KW-0813">Transport</keyword>
<evidence type="ECO:0000256" key="5">
    <source>
        <dbReference type="ARBA" id="ARBA00022989"/>
    </source>
</evidence>
<dbReference type="Pfam" id="PF00528">
    <property type="entry name" value="BPD_transp_1"/>
    <property type="match status" value="1"/>
</dbReference>
<evidence type="ECO:0000259" key="8">
    <source>
        <dbReference type="PROSITE" id="PS50928"/>
    </source>
</evidence>
<evidence type="ECO:0000256" key="7">
    <source>
        <dbReference type="RuleBase" id="RU363032"/>
    </source>
</evidence>
<evidence type="ECO:0000256" key="2">
    <source>
        <dbReference type="ARBA" id="ARBA00022448"/>
    </source>
</evidence>
<comment type="caution">
    <text evidence="9">The sequence shown here is derived from an EMBL/GenBank/DDBJ whole genome shotgun (WGS) entry which is preliminary data.</text>
</comment>
<evidence type="ECO:0000256" key="6">
    <source>
        <dbReference type="ARBA" id="ARBA00023136"/>
    </source>
</evidence>
<dbReference type="PANTHER" id="PTHR43744:SF9">
    <property type="entry name" value="POLYGALACTURONAN_RHAMNOGALACTURONAN TRANSPORT SYSTEM PERMEASE PROTEIN YTCP"/>
    <property type="match status" value="1"/>
</dbReference>
<dbReference type="InterPro" id="IPR035906">
    <property type="entry name" value="MetI-like_sf"/>
</dbReference>
<keyword evidence="4 7" id="KW-0812">Transmembrane</keyword>
<feature type="transmembrane region" description="Helical" evidence="7">
    <location>
        <begin position="142"/>
        <end position="163"/>
    </location>
</feature>
<dbReference type="PANTHER" id="PTHR43744">
    <property type="entry name" value="ABC TRANSPORTER PERMEASE PROTEIN MG189-RELATED-RELATED"/>
    <property type="match status" value="1"/>
</dbReference>
<proteinExistence type="inferred from homology"/>
<dbReference type="Proteomes" id="UP000611762">
    <property type="component" value="Unassembled WGS sequence"/>
</dbReference>
<evidence type="ECO:0000313" key="10">
    <source>
        <dbReference type="Proteomes" id="UP000611762"/>
    </source>
</evidence>
<dbReference type="GO" id="GO:0055085">
    <property type="term" value="P:transmembrane transport"/>
    <property type="evidence" value="ECO:0007669"/>
    <property type="project" value="InterPro"/>
</dbReference>
<evidence type="ECO:0000256" key="1">
    <source>
        <dbReference type="ARBA" id="ARBA00004651"/>
    </source>
</evidence>
<feature type="transmembrane region" description="Helical" evidence="7">
    <location>
        <begin position="12"/>
        <end position="31"/>
    </location>
</feature>
<keyword evidence="10" id="KW-1185">Reference proteome</keyword>
<dbReference type="EMBL" id="JACRSU010000003">
    <property type="protein sequence ID" value="MBC8541153.1"/>
    <property type="molecule type" value="Genomic_DNA"/>
</dbReference>
<feature type="transmembrane region" description="Helical" evidence="7">
    <location>
        <begin position="111"/>
        <end position="130"/>
    </location>
</feature>
<evidence type="ECO:0000313" key="9">
    <source>
        <dbReference type="EMBL" id="MBC8541153.1"/>
    </source>
</evidence>
<comment type="subcellular location">
    <subcellularLocation>
        <location evidence="1 7">Cell membrane</location>
        <topology evidence="1 7">Multi-pass membrane protein</topology>
    </subcellularLocation>
</comment>
<reference evidence="9" key="1">
    <citation type="submission" date="2020-08" db="EMBL/GenBank/DDBJ databases">
        <title>Genome public.</title>
        <authorList>
            <person name="Liu C."/>
            <person name="Sun Q."/>
        </authorList>
    </citation>
    <scope>NUCLEOTIDE SEQUENCE</scope>
    <source>
        <strain evidence="9">H8</strain>
    </source>
</reference>
<dbReference type="Gene3D" id="1.10.3720.10">
    <property type="entry name" value="MetI-like"/>
    <property type="match status" value="1"/>
</dbReference>
<dbReference type="RefSeq" id="WP_249313054.1">
    <property type="nucleotide sequence ID" value="NZ_JACRSU010000003.1"/>
</dbReference>